<reference evidence="1 2" key="1">
    <citation type="submission" date="2019-04" db="EMBL/GenBank/DDBJ databases">
        <title>A novel phosphate-accumulating bacterium identified in bioreactor for phosphate removal from wastewater.</title>
        <authorList>
            <person name="Kotlyarov R.Y."/>
            <person name="Beletsky A.V."/>
            <person name="Kallistova A.Y."/>
            <person name="Dorofeev A.G."/>
            <person name="Nikolaev Y.Y."/>
            <person name="Pimenov N.V."/>
            <person name="Ravin N.V."/>
            <person name="Mardanov A.V."/>
        </authorList>
    </citation>
    <scope>NUCLEOTIDE SEQUENCE [LARGE SCALE GENOMIC DNA]</scope>
    <source>
        <strain evidence="1 2">Bin19</strain>
    </source>
</reference>
<comment type="caution">
    <text evidence="1">The sequence shown here is derived from an EMBL/GenBank/DDBJ whole genome shotgun (WGS) entry which is preliminary data.</text>
</comment>
<name>A0A5S4F2K3_9PROT</name>
<dbReference type="Proteomes" id="UP000306324">
    <property type="component" value="Unassembled WGS sequence"/>
</dbReference>
<evidence type="ECO:0000313" key="1">
    <source>
        <dbReference type="EMBL" id="TMQ74953.1"/>
    </source>
</evidence>
<gene>
    <name evidence="1" type="ORF">ACCUM_2271</name>
</gene>
<dbReference type="AlphaFoldDB" id="A0A5S4F2K3"/>
<proteinExistence type="predicted"/>
<sequence>MPACRWAMDSMNSIQVWTFFRQLYQVAAFLGAFVWDALTIG</sequence>
<organism evidence="1 2">
    <name type="scientific">Candidatus Accumulibacter phosphatis</name>
    <dbReference type="NCBI Taxonomy" id="327160"/>
    <lineage>
        <taxon>Bacteria</taxon>
        <taxon>Pseudomonadati</taxon>
        <taxon>Pseudomonadota</taxon>
        <taxon>Betaproteobacteria</taxon>
        <taxon>Candidatus Accumulibacter</taxon>
    </lineage>
</organism>
<evidence type="ECO:0000313" key="2">
    <source>
        <dbReference type="Proteomes" id="UP000306324"/>
    </source>
</evidence>
<accession>A0A5S4F2K3</accession>
<keyword evidence="2" id="KW-1185">Reference proteome</keyword>
<dbReference type="EMBL" id="SWAD01000134">
    <property type="protein sequence ID" value="TMQ74953.1"/>
    <property type="molecule type" value="Genomic_DNA"/>
</dbReference>
<protein>
    <submittedName>
        <fullName evidence="1">Uncharacterized protein</fullName>
    </submittedName>
</protein>